<name>A0ABX3G3X0_9ACTN</name>
<dbReference type="Pfam" id="PF15532">
    <property type="entry name" value="Ntox30"/>
    <property type="match status" value="1"/>
</dbReference>
<evidence type="ECO:0000313" key="4">
    <source>
        <dbReference type="Proteomes" id="UP000187151"/>
    </source>
</evidence>
<evidence type="ECO:0000259" key="2">
    <source>
        <dbReference type="Pfam" id="PF15532"/>
    </source>
</evidence>
<reference evidence="3 4" key="1">
    <citation type="submission" date="2016-01" db="EMBL/GenBank/DDBJ databases">
        <title>Streptomyces amritsarensis strain MTCC 11845 genome sequencing and assembly.</title>
        <authorList>
            <person name="Sharma D."/>
            <person name="Nair G.R."/>
            <person name="Kaur G."/>
            <person name="Manhas R.K."/>
            <person name="Mayilraj S."/>
        </authorList>
    </citation>
    <scope>NUCLEOTIDE SEQUENCE [LARGE SCALE GENOMIC DNA]</scope>
    <source>
        <strain evidence="3 4">MTCC 11845</strain>
    </source>
</reference>
<dbReference type="EMBL" id="MQUR01000022">
    <property type="protein sequence ID" value="OLZ68345.1"/>
    <property type="molecule type" value="Genomic_DNA"/>
</dbReference>
<sequence length="112" mass="12337">MSIVPDDAGVRELTPHSNGGSQYGLEFTWKNNAMKTVRLRIRGPDGTAPPGSNSATGETYRVQIGRQYKMKLESCSTNRYTAREAPTSILMRQMPPTSHGLNSFRGCDGCRN</sequence>
<evidence type="ECO:0000256" key="1">
    <source>
        <dbReference type="SAM" id="MobiDB-lite"/>
    </source>
</evidence>
<protein>
    <recommendedName>
        <fullName evidence="2">Bacterial toxin 30 domain-containing protein</fullName>
    </recommendedName>
</protein>
<accession>A0ABX3G3X0</accession>
<organism evidence="3 4">
    <name type="scientific">Streptomyces amritsarensis</name>
    <dbReference type="NCBI Taxonomy" id="681158"/>
    <lineage>
        <taxon>Bacteria</taxon>
        <taxon>Bacillati</taxon>
        <taxon>Actinomycetota</taxon>
        <taxon>Actinomycetes</taxon>
        <taxon>Kitasatosporales</taxon>
        <taxon>Streptomycetaceae</taxon>
        <taxon>Streptomyces</taxon>
    </lineage>
</organism>
<proteinExistence type="predicted"/>
<comment type="caution">
    <text evidence="3">The sequence shown here is derived from an EMBL/GenBank/DDBJ whole genome shotgun (WGS) entry which is preliminary data.</text>
</comment>
<dbReference type="InterPro" id="IPR029111">
    <property type="entry name" value="Ntox30"/>
</dbReference>
<feature type="region of interest" description="Disordered" evidence="1">
    <location>
        <begin position="92"/>
        <end position="112"/>
    </location>
</feature>
<keyword evidence="4" id="KW-1185">Reference proteome</keyword>
<feature type="region of interest" description="Disordered" evidence="1">
    <location>
        <begin position="1"/>
        <end position="22"/>
    </location>
</feature>
<evidence type="ECO:0000313" key="3">
    <source>
        <dbReference type="EMBL" id="OLZ68345.1"/>
    </source>
</evidence>
<gene>
    <name evidence="3" type="ORF">AVW11_12735</name>
</gene>
<feature type="domain" description="Bacterial toxin 30" evidence="2">
    <location>
        <begin position="2"/>
        <end position="71"/>
    </location>
</feature>
<dbReference type="Proteomes" id="UP000187151">
    <property type="component" value="Unassembled WGS sequence"/>
</dbReference>